<sequence>MADARAEAEAQVQVPDGKKKKNRRRGRRKPKKQRQQRDGPATELIGLVTDAMAVEAAAVLEPAAPALAVAASLAASGAGSSALAAVAAIGTVLEPAAPELAVVASPAASGTGSSAIGTAISRRNRARKRDVPDINPGTKGANATGTCVREALMATFRFLKGQHNTTITSKLIDNFLVEHENLELGKGVPDKSYSALLDFLRKHGFDIDRQIYGKSLLKQRARDDKQNDIITTCETPGAYHVVTFEDPGFRQHLMAVRVREEKNGKISRCYFEDSKWKALSTLRFVRSTTIRSICRVQLKDNDTTTHRTKPIEPNATDHTPKEVIDLTSDNEDGEPKKRQRFAVMEFLV</sequence>
<evidence type="ECO:0000313" key="3">
    <source>
        <dbReference type="Proteomes" id="UP000030745"/>
    </source>
</evidence>
<dbReference type="OrthoDB" id="10411289at2759"/>
<feature type="non-terminal residue" evidence="2">
    <location>
        <position position="1"/>
    </location>
</feature>
<evidence type="ECO:0000313" key="2">
    <source>
        <dbReference type="EMBL" id="KDO29178.1"/>
    </source>
</evidence>
<protein>
    <submittedName>
        <fullName evidence="2">Uncharacterized protein</fullName>
    </submittedName>
</protein>
<evidence type="ECO:0000256" key="1">
    <source>
        <dbReference type="SAM" id="MobiDB-lite"/>
    </source>
</evidence>
<keyword evidence="3" id="KW-1185">Reference proteome</keyword>
<dbReference type="GeneID" id="24127816"/>
<accession>A0A067CFE0</accession>
<feature type="compositionally biased region" description="Basic residues" evidence="1">
    <location>
        <begin position="18"/>
        <end position="34"/>
    </location>
</feature>
<dbReference type="EMBL" id="KK583207">
    <property type="protein sequence ID" value="KDO29178.1"/>
    <property type="molecule type" value="Genomic_DNA"/>
</dbReference>
<name>A0A067CFE0_SAPPC</name>
<proteinExistence type="predicted"/>
<dbReference type="VEuPathDB" id="FungiDB:SPRG_05420"/>
<reference evidence="2 3" key="1">
    <citation type="journal article" date="2013" name="PLoS Genet.">
        <title>Distinctive expansion of potential virulence genes in the genome of the oomycete fish pathogen Saprolegnia parasitica.</title>
        <authorList>
            <person name="Jiang R.H."/>
            <person name="de Bruijn I."/>
            <person name="Haas B.J."/>
            <person name="Belmonte R."/>
            <person name="Lobach L."/>
            <person name="Christie J."/>
            <person name="van den Ackerveken G."/>
            <person name="Bottin A."/>
            <person name="Bulone V."/>
            <person name="Diaz-Moreno S.M."/>
            <person name="Dumas B."/>
            <person name="Fan L."/>
            <person name="Gaulin E."/>
            <person name="Govers F."/>
            <person name="Grenville-Briggs L.J."/>
            <person name="Horner N.R."/>
            <person name="Levin J.Z."/>
            <person name="Mammella M."/>
            <person name="Meijer H.J."/>
            <person name="Morris P."/>
            <person name="Nusbaum C."/>
            <person name="Oome S."/>
            <person name="Phillips A.J."/>
            <person name="van Rooyen D."/>
            <person name="Rzeszutek E."/>
            <person name="Saraiva M."/>
            <person name="Secombes C.J."/>
            <person name="Seidl M.F."/>
            <person name="Snel B."/>
            <person name="Stassen J.H."/>
            <person name="Sykes S."/>
            <person name="Tripathy S."/>
            <person name="van den Berg H."/>
            <person name="Vega-Arreguin J.C."/>
            <person name="Wawra S."/>
            <person name="Young S.K."/>
            <person name="Zeng Q."/>
            <person name="Dieguez-Uribeondo J."/>
            <person name="Russ C."/>
            <person name="Tyler B.M."/>
            <person name="van West P."/>
        </authorList>
    </citation>
    <scope>NUCLEOTIDE SEQUENCE [LARGE SCALE GENOMIC DNA]</scope>
    <source>
        <strain evidence="2 3">CBS 223.65</strain>
    </source>
</reference>
<dbReference type="AlphaFoldDB" id="A0A067CFE0"/>
<dbReference type="RefSeq" id="XP_012200055.1">
    <property type="nucleotide sequence ID" value="XM_012344665.1"/>
</dbReference>
<feature type="region of interest" description="Disordered" evidence="1">
    <location>
        <begin position="1"/>
        <end position="43"/>
    </location>
</feature>
<organism evidence="2 3">
    <name type="scientific">Saprolegnia parasitica (strain CBS 223.65)</name>
    <dbReference type="NCBI Taxonomy" id="695850"/>
    <lineage>
        <taxon>Eukaryota</taxon>
        <taxon>Sar</taxon>
        <taxon>Stramenopiles</taxon>
        <taxon>Oomycota</taxon>
        <taxon>Saprolegniomycetes</taxon>
        <taxon>Saprolegniales</taxon>
        <taxon>Saprolegniaceae</taxon>
        <taxon>Saprolegnia</taxon>
    </lineage>
</organism>
<gene>
    <name evidence="2" type="ORF">SPRG_05420</name>
</gene>
<dbReference type="Proteomes" id="UP000030745">
    <property type="component" value="Unassembled WGS sequence"/>
</dbReference>
<dbReference type="KEGG" id="spar:SPRG_05420"/>
<dbReference type="OMA" id="DNDDCEP"/>